<accession>A0A7S3PVW0</accession>
<proteinExistence type="predicted"/>
<dbReference type="EMBL" id="HBIO01003054">
    <property type="protein sequence ID" value="CAE0457233.1"/>
    <property type="molecule type" value="Transcribed_RNA"/>
</dbReference>
<protein>
    <submittedName>
        <fullName evidence="1">Uncharacterized protein</fullName>
    </submittedName>
</protein>
<organism evidence="1">
    <name type="scientific">Chaetoceros debilis</name>
    <dbReference type="NCBI Taxonomy" id="122233"/>
    <lineage>
        <taxon>Eukaryota</taxon>
        <taxon>Sar</taxon>
        <taxon>Stramenopiles</taxon>
        <taxon>Ochrophyta</taxon>
        <taxon>Bacillariophyta</taxon>
        <taxon>Coscinodiscophyceae</taxon>
        <taxon>Chaetocerotophycidae</taxon>
        <taxon>Chaetocerotales</taxon>
        <taxon>Chaetocerotaceae</taxon>
        <taxon>Chaetoceros</taxon>
    </lineage>
</organism>
<sequence length="137" mass="15836">MLSNIQNHTVASYPAFTNLSRDIDNNMEDHQSTYIPSGQGLGSCPPSSRPIACPLHSFQDYEEMAMYEEEKMYYDSKTWSMYSRITEARQKQQEQQSRTGPNENNCKILSRARTAGTDSMEEKDFSSFEEEIFHIEI</sequence>
<name>A0A7S3PVW0_9STRA</name>
<dbReference type="AlphaFoldDB" id="A0A7S3PVW0"/>
<gene>
    <name evidence="1" type="ORF">CDEB00056_LOCUS2074</name>
</gene>
<evidence type="ECO:0000313" key="1">
    <source>
        <dbReference type="EMBL" id="CAE0457233.1"/>
    </source>
</evidence>
<reference evidence="1" key="1">
    <citation type="submission" date="2021-01" db="EMBL/GenBank/DDBJ databases">
        <authorList>
            <person name="Corre E."/>
            <person name="Pelletier E."/>
            <person name="Niang G."/>
            <person name="Scheremetjew M."/>
            <person name="Finn R."/>
            <person name="Kale V."/>
            <person name="Holt S."/>
            <person name="Cochrane G."/>
            <person name="Meng A."/>
            <person name="Brown T."/>
            <person name="Cohen L."/>
        </authorList>
    </citation>
    <scope>NUCLEOTIDE SEQUENCE</scope>
    <source>
        <strain evidence="1">MM31A-1</strain>
    </source>
</reference>